<evidence type="ECO:0000313" key="2">
    <source>
        <dbReference type="EMBL" id="AYR24582.1"/>
    </source>
</evidence>
<organism evidence="2 3">
    <name type="scientific">Herbaspirillum rubrisubalbicans</name>
    <dbReference type="NCBI Taxonomy" id="80842"/>
    <lineage>
        <taxon>Bacteria</taxon>
        <taxon>Pseudomonadati</taxon>
        <taxon>Pseudomonadota</taxon>
        <taxon>Betaproteobacteria</taxon>
        <taxon>Burkholderiales</taxon>
        <taxon>Oxalobacteraceae</taxon>
        <taxon>Herbaspirillum</taxon>
    </lineage>
</organism>
<gene>
    <name evidence="2" type="ORF">RC54_12460</name>
</gene>
<sequence length="489" mass="53816">MNAMNSAMNSSSLSAPAPSRLPDAVQWSEGMLLGPQHMQQNDIYWQEHLRHRLACIAPHFWGVRHLAVQLVRDTIVVSELECVLPNGVTLCHPGNFIRQPDPLLQLDVSACRAGEPPMRLWLMVPERSQAAARQTDPGRRYDSQVGLMTADENTGDGDIPVGRLQLRYELVLSRTNPAPGQGACPLLEVTRDAQGLLRIDDYLPPMTCLSASSHLGTAGLLSQLNARHERWWSQAQQLASEASGYGLDGKLNSAGLRNQMVARHLGGALPSLSALLHAASHPERLYQCLAEVVGHVAQFATSPLPLKMSPYQHDDCLAQFRAALRYIDETLAAEMDRVQQDRLRAPRAEYEVIAFQAQEHGGFSCKLPPQIDNDLIIEIKPRDGQSSADVGRWLKQADIAGISLIPQLQRQRVPGARVRPLDTDEVTRQQLPALADLFVVENRVVDLADTGRSKLFAAEQSLFIQGHAGPHTPAAIFLYQKVSEGSDTV</sequence>
<accession>A0AAD0UA15</accession>
<dbReference type="PANTHER" id="PTHR35566">
    <property type="entry name" value="BLR3599 PROTEIN"/>
    <property type="match status" value="1"/>
</dbReference>
<dbReference type="PANTHER" id="PTHR35566:SF1">
    <property type="entry name" value="TYPE VI SECRETION SYSTEM BASEPLATE COMPONENT TSSK1"/>
    <property type="match status" value="1"/>
</dbReference>
<dbReference type="NCBIfam" id="TIGR03353">
    <property type="entry name" value="VI_chp_4"/>
    <property type="match status" value="1"/>
</dbReference>
<evidence type="ECO:0000313" key="3">
    <source>
        <dbReference type="Proteomes" id="UP000269199"/>
    </source>
</evidence>
<dbReference type="AlphaFoldDB" id="A0AAD0UA15"/>
<dbReference type="EMBL" id="CP024996">
    <property type="protein sequence ID" value="AYR24582.1"/>
    <property type="molecule type" value="Genomic_DNA"/>
</dbReference>
<proteinExistence type="predicted"/>
<dbReference type="Proteomes" id="UP000269199">
    <property type="component" value="Chromosome"/>
</dbReference>
<protein>
    <submittedName>
        <fullName evidence="2">Type VI secretion protein</fullName>
    </submittedName>
</protein>
<reference evidence="2 3" key="1">
    <citation type="submission" date="2017-11" db="EMBL/GenBank/DDBJ databases">
        <title>Complete genome sequence of Herbaspirillum rubrisubalbicans DSM 11543.</title>
        <authorList>
            <person name="Chen M."/>
            <person name="An Q."/>
        </authorList>
    </citation>
    <scope>NUCLEOTIDE SEQUENCE [LARGE SCALE GENOMIC DNA]</scope>
    <source>
        <strain evidence="2 3">DSM 11543</strain>
    </source>
</reference>
<name>A0AAD0UA15_9BURK</name>
<dbReference type="Pfam" id="PF05936">
    <property type="entry name" value="T6SS_VasE"/>
    <property type="match status" value="1"/>
</dbReference>
<dbReference type="InterPro" id="IPR010263">
    <property type="entry name" value="T6SS_TssK"/>
</dbReference>
<evidence type="ECO:0000256" key="1">
    <source>
        <dbReference type="SAM" id="MobiDB-lite"/>
    </source>
</evidence>
<feature type="region of interest" description="Disordered" evidence="1">
    <location>
        <begin position="1"/>
        <end position="20"/>
    </location>
</feature>